<keyword evidence="2" id="KW-0106">Calcium</keyword>
<dbReference type="SUPFAM" id="SSF55781">
    <property type="entry name" value="GAF domain-like"/>
    <property type="match status" value="1"/>
</dbReference>
<dbReference type="SUPFAM" id="SSF47473">
    <property type="entry name" value="EF-hand"/>
    <property type="match status" value="1"/>
</dbReference>
<accession>A0A7L1IIL1</accession>
<dbReference type="PANTHER" id="PTHR46788">
    <property type="entry name" value="EF-HAND CALCIUM-BINDING DOMAIN-CONTAINING PROTEIN 5"/>
    <property type="match status" value="1"/>
</dbReference>
<feature type="domain" description="EF-hand" evidence="3">
    <location>
        <begin position="56"/>
        <end position="91"/>
    </location>
</feature>
<keyword evidence="1" id="KW-0479">Metal-binding</keyword>
<organism evidence="4 5">
    <name type="scientific">Smutsornis africanus</name>
    <name type="common">Double-banded courser</name>
    <name type="synonym">Rhinoptilus africanus</name>
    <dbReference type="NCBI Taxonomy" id="240209"/>
    <lineage>
        <taxon>Eukaryota</taxon>
        <taxon>Metazoa</taxon>
        <taxon>Chordata</taxon>
        <taxon>Craniata</taxon>
        <taxon>Vertebrata</taxon>
        <taxon>Euteleostomi</taxon>
        <taxon>Archelosauria</taxon>
        <taxon>Archosauria</taxon>
        <taxon>Dinosauria</taxon>
        <taxon>Saurischia</taxon>
        <taxon>Theropoda</taxon>
        <taxon>Coelurosauria</taxon>
        <taxon>Aves</taxon>
        <taxon>Neognathae</taxon>
        <taxon>Neoaves</taxon>
        <taxon>Charadriiformes</taxon>
        <taxon>Glareolidae</taxon>
        <taxon>Rhinoptilus</taxon>
    </lineage>
</organism>
<dbReference type="PROSITE" id="PS00018">
    <property type="entry name" value="EF_HAND_1"/>
    <property type="match status" value="1"/>
</dbReference>
<comment type="caution">
    <text evidence="4">The sequence shown here is derived from an EMBL/GenBank/DDBJ whole genome shotgun (WGS) entry which is preliminary data.</text>
</comment>
<reference evidence="4 5" key="1">
    <citation type="submission" date="2019-09" db="EMBL/GenBank/DDBJ databases">
        <title>Bird 10,000 Genomes (B10K) Project - Family phase.</title>
        <authorList>
            <person name="Zhang G."/>
        </authorList>
    </citation>
    <scope>NUCLEOTIDE SEQUENCE [LARGE SCALE GENOMIC DNA]</scope>
    <source>
        <strain evidence="4">B10K-DU-002-36</strain>
        <tissue evidence="4">Muscle</tissue>
    </source>
</reference>
<gene>
    <name evidence="4" type="primary">Efcab5</name>
    <name evidence="4" type="ORF">RHIAFR_R06219</name>
</gene>
<sequence length="526" mass="59850">LNLPQFVQLLETFVGEHISLPTVKKLIAFIKEEYKQTEEEKMEQLEKVHRMSRLAQRKLLLQALFKKWDSNASGFLDLEEVDAVLSTFKEGMEKEALRKAKQHLCSRYPQLSRVGKLSPKAFQAFLELLASEFSGDGDEAIDSLVEFLTANVERSHTEHVQSLTRRKLLHDIQQAAETSGASMEAVYKAVFKALSQDAEAHGDNKKISAYIALLEENQLSPERGQFLLHYVACTADDALYVLNKVLYRDMKGVSFAAVEEGKPIHVPRVQLHGNIHFWNYDRPVEERKGSFLVLPLHNAPWGTFGILGVDTLQDQCEKTIFLTHEIRFYQGVSHAFSKAYHHICMLQNVLQMTVTALDWLYPRAPSIHAVTTFLVEPGKDKTGDYALRKMITRDYTGRKEIHSSPVLLRKENLLRDYLFKCVDTSEVIRMSVCGEHHIAVPLRDLSGQAFGIFDISIGHHQKLPPHEHKDLQKMLKIAQAACAVILKMSSEETEPTDVLEAEHTANSRHAGILFHQFMLQDLRECV</sequence>
<name>A0A7L1IIL1_SMUAF</name>
<evidence type="ECO:0000259" key="3">
    <source>
        <dbReference type="PROSITE" id="PS50222"/>
    </source>
</evidence>
<evidence type="ECO:0000313" key="4">
    <source>
        <dbReference type="EMBL" id="NXN37626.1"/>
    </source>
</evidence>
<dbReference type="GO" id="GO:0005509">
    <property type="term" value="F:calcium ion binding"/>
    <property type="evidence" value="ECO:0007669"/>
    <property type="project" value="InterPro"/>
</dbReference>
<protein>
    <submittedName>
        <fullName evidence="4">EFCB5 protein</fullName>
    </submittedName>
</protein>
<feature type="non-terminal residue" evidence="4">
    <location>
        <position position="526"/>
    </location>
</feature>
<dbReference type="Gene3D" id="1.10.238.10">
    <property type="entry name" value="EF-hand"/>
    <property type="match status" value="1"/>
</dbReference>
<evidence type="ECO:0000313" key="5">
    <source>
        <dbReference type="Proteomes" id="UP000525158"/>
    </source>
</evidence>
<feature type="non-terminal residue" evidence="4">
    <location>
        <position position="1"/>
    </location>
</feature>
<evidence type="ECO:0000256" key="1">
    <source>
        <dbReference type="ARBA" id="ARBA00022723"/>
    </source>
</evidence>
<evidence type="ECO:0000256" key="2">
    <source>
        <dbReference type="ARBA" id="ARBA00022837"/>
    </source>
</evidence>
<keyword evidence="5" id="KW-1185">Reference proteome</keyword>
<dbReference type="InterPro" id="IPR018247">
    <property type="entry name" value="EF_Hand_1_Ca_BS"/>
</dbReference>
<dbReference type="PANTHER" id="PTHR46788:SF1">
    <property type="entry name" value="EF-HAND CALCIUM-BINDING DOMAIN-CONTAINING PROTEIN 5"/>
    <property type="match status" value="1"/>
</dbReference>
<dbReference type="InterPro" id="IPR011992">
    <property type="entry name" value="EF-hand-dom_pair"/>
</dbReference>
<dbReference type="PROSITE" id="PS50222">
    <property type="entry name" value="EF_HAND_2"/>
    <property type="match status" value="1"/>
</dbReference>
<dbReference type="AlphaFoldDB" id="A0A7L1IIL1"/>
<dbReference type="Proteomes" id="UP000525158">
    <property type="component" value="Unassembled WGS sequence"/>
</dbReference>
<dbReference type="EMBL" id="VXBO01003388">
    <property type="protein sequence ID" value="NXN37626.1"/>
    <property type="molecule type" value="Genomic_DNA"/>
</dbReference>
<dbReference type="InterPro" id="IPR002048">
    <property type="entry name" value="EF_hand_dom"/>
</dbReference>
<proteinExistence type="predicted"/>